<evidence type="ECO:0000313" key="10">
    <source>
        <dbReference type="Proteomes" id="UP000256321"/>
    </source>
</evidence>
<keyword evidence="1 5" id="KW-0963">Cytoplasm</keyword>
<reference evidence="8 11" key="2">
    <citation type="submission" date="2020-08" db="EMBL/GenBank/DDBJ databases">
        <title>Genome public.</title>
        <authorList>
            <person name="Liu C."/>
            <person name="Sun Q."/>
        </authorList>
    </citation>
    <scope>NUCLEOTIDE SEQUENCE [LARGE SCALE GENOMIC DNA]</scope>
    <source>
        <strain evidence="8 11">426_9</strain>
    </source>
</reference>
<dbReference type="GO" id="GO:0043022">
    <property type="term" value="F:ribosome binding"/>
    <property type="evidence" value="ECO:0007669"/>
    <property type="project" value="InterPro"/>
</dbReference>
<feature type="domain" description="Ribosome maturation factor RimM PRC barrel" evidence="7">
    <location>
        <begin position="103"/>
        <end position="170"/>
    </location>
</feature>
<dbReference type="RefSeq" id="WP_115498211.1">
    <property type="nucleotide sequence ID" value="NZ_JACRTI010000004.1"/>
</dbReference>
<dbReference type="PANTHER" id="PTHR33692">
    <property type="entry name" value="RIBOSOME MATURATION FACTOR RIMM"/>
    <property type="match status" value="1"/>
</dbReference>
<dbReference type="InterPro" id="IPR036976">
    <property type="entry name" value="RimM_N_sf"/>
</dbReference>
<dbReference type="SUPFAM" id="SSF50447">
    <property type="entry name" value="Translation proteins"/>
    <property type="match status" value="1"/>
</dbReference>
<evidence type="ECO:0000256" key="1">
    <source>
        <dbReference type="ARBA" id="ARBA00022490"/>
    </source>
</evidence>
<evidence type="ECO:0000313" key="11">
    <source>
        <dbReference type="Proteomes" id="UP000629596"/>
    </source>
</evidence>
<dbReference type="Gene3D" id="2.30.30.240">
    <property type="entry name" value="PRC-barrel domain"/>
    <property type="match status" value="1"/>
</dbReference>
<dbReference type="InterPro" id="IPR002676">
    <property type="entry name" value="RimM_N"/>
</dbReference>
<comment type="function">
    <text evidence="5">An accessory protein needed during the final step in the assembly of 30S ribosomal subunit, possibly for assembly of the head region. Essential for efficient processing of 16S rRNA. May be needed both before and after RbfA during the maturation of 16S rRNA. It has affinity for free ribosomal 30S subunits but not for 70S ribosomes.</text>
</comment>
<dbReference type="GO" id="GO:0005840">
    <property type="term" value="C:ribosome"/>
    <property type="evidence" value="ECO:0007669"/>
    <property type="project" value="InterPro"/>
</dbReference>
<comment type="domain">
    <text evidence="5">The PRC barrel domain binds ribosomal protein uS19.</text>
</comment>
<dbReference type="PANTHER" id="PTHR33692:SF1">
    <property type="entry name" value="RIBOSOME MATURATION FACTOR RIMM"/>
    <property type="match status" value="1"/>
</dbReference>
<dbReference type="EMBL" id="QREV01000004">
    <property type="protein sequence ID" value="RDU50690.1"/>
    <property type="molecule type" value="Genomic_DNA"/>
</dbReference>
<evidence type="ECO:0000259" key="6">
    <source>
        <dbReference type="Pfam" id="PF01782"/>
    </source>
</evidence>
<dbReference type="NCBIfam" id="TIGR02273">
    <property type="entry name" value="16S_RimM"/>
    <property type="match status" value="1"/>
</dbReference>
<comment type="subcellular location">
    <subcellularLocation>
        <location evidence="5">Cytoplasm</location>
    </subcellularLocation>
</comment>
<dbReference type="SUPFAM" id="SSF50346">
    <property type="entry name" value="PRC-barrel domain"/>
    <property type="match status" value="1"/>
</dbReference>
<dbReference type="InterPro" id="IPR056792">
    <property type="entry name" value="PRC_RimM"/>
</dbReference>
<evidence type="ECO:0000256" key="5">
    <source>
        <dbReference type="HAMAP-Rule" id="MF_00014"/>
    </source>
</evidence>
<dbReference type="Proteomes" id="UP000256321">
    <property type="component" value="Unassembled WGS sequence"/>
</dbReference>
<comment type="subunit">
    <text evidence="5">Binds ribosomal protein uS19.</text>
</comment>
<protein>
    <recommendedName>
        <fullName evidence="5">Ribosome maturation factor RimM</fullName>
    </recommendedName>
</protein>
<keyword evidence="4 5" id="KW-0143">Chaperone</keyword>
<dbReference type="InterPro" id="IPR009000">
    <property type="entry name" value="Transl_B-barrel_sf"/>
</dbReference>
<evidence type="ECO:0000256" key="4">
    <source>
        <dbReference type="ARBA" id="ARBA00023186"/>
    </source>
</evidence>
<dbReference type="InterPro" id="IPR011961">
    <property type="entry name" value="RimM"/>
</dbReference>
<evidence type="ECO:0000256" key="2">
    <source>
        <dbReference type="ARBA" id="ARBA00022517"/>
    </source>
</evidence>
<dbReference type="Pfam" id="PF24986">
    <property type="entry name" value="PRC_RimM"/>
    <property type="match status" value="1"/>
</dbReference>
<dbReference type="InterPro" id="IPR011033">
    <property type="entry name" value="PRC_barrel-like_sf"/>
</dbReference>
<dbReference type="Proteomes" id="UP000629596">
    <property type="component" value="Unassembled WGS sequence"/>
</dbReference>
<dbReference type="GO" id="GO:0006364">
    <property type="term" value="P:rRNA processing"/>
    <property type="evidence" value="ECO:0007669"/>
    <property type="project" value="UniProtKB-UniRule"/>
</dbReference>
<dbReference type="Pfam" id="PF01782">
    <property type="entry name" value="RimM"/>
    <property type="match status" value="1"/>
</dbReference>
<dbReference type="Gene3D" id="2.40.30.60">
    <property type="entry name" value="RimM"/>
    <property type="match status" value="1"/>
</dbReference>
<keyword evidence="11" id="KW-1185">Reference proteome</keyword>
<dbReference type="GO" id="GO:0005737">
    <property type="term" value="C:cytoplasm"/>
    <property type="evidence" value="ECO:0007669"/>
    <property type="project" value="UniProtKB-SubCell"/>
</dbReference>
<dbReference type="GO" id="GO:0042274">
    <property type="term" value="P:ribosomal small subunit biogenesis"/>
    <property type="evidence" value="ECO:0007669"/>
    <property type="project" value="UniProtKB-UniRule"/>
</dbReference>
<dbReference type="HAMAP" id="MF_00014">
    <property type="entry name" value="Ribosome_mat_RimM"/>
    <property type="match status" value="1"/>
</dbReference>
<name>A0A3D8HJ39_9BACT</name>
<keyword evidence="2 5" id="KW-0690">Ribosome biogenesis</keyword>
<dbReference type="EMBL" id="JACRTI010000004">
    <property type="protein sequence ID" value="MBC8600692.1"/>
    <property type="molecule type" value="Genomic_DNA"/>
</dbReference>
<comment type="caution">
    <text evidence="9">The sequence shown here is derived from an EMBL/GenBank/DDBJ whole genome shotgun (WGS) entry which is preliminary data.</text>
</comment>
<feature type="domain" description="RimM N-terminal" evidence="6">
    <location>
        <begin position="10"/>
        <end position="89"/>
    </location>
</feature>
<proteinExistence type="inferred from homology"/>
<reference evidence="9 10" key="1">
    <citation type="submission" date="2018-07" db="EMBL/GenBank/DDBJ databases">
        <title>Parabacteroides acidifaciens nov. sp., isolated from human feces.</title>
        <authorList>
            <person name="Wang Y.J."/>
        </authorList>
    </citation>
    <scope>NUCLEOTIDE SEQUENCE [LARGE SCALE GENOMIC DNA]</scope>
    <source>
        <strain evidence="9 10">426-9</strain>
    </source>
</reference>
<evidence type="ECO:0000256" key="3">
    <source>
        <dbReference type="ARBA" id="ARBA00022552"/>
    </source>
</evidence>
<evidence type="ECO:0000259" key="7">
    <source>
        <dbReference type="Pfam" id="PF24986"/>
    </source>
</evidence>
<sequence length="173" mass="19578">MIKKEDVFKIGQFAKPHGIKGEIALVTNSDVFDDSDDPYIVCEMDGILVPFFIEEYRYKTDTVILLKLKNVDDEKAAREFSNREVFYPLDEVDEDDLVGDMTWDSFIGYTVIDEVHGEIGEVTDVDESTLNVLLQIDHNGEELLLPAVEELILSADHENKKLVVSIPDGLLDL</sequence>
<accession>A0A3D8HJ39</accession>
<evidence type="ECO:0000313" key="9">
    <source>
        <dbReference type="EMBL" id="RDU50690.1"/>
    </source>
</evidence>
<keyword evidence="3 5" id="KW-0698">rRNA processing</keyword>
<organism evidence="9 10">
    <name type="scientific">Parabacteroides acidifaciens</name>
    <dbReference type="NCBI Taxonomy" id="2290935"/>
    <lineage>
        <taxon>Bacteria</taxon>
        <taxon>Pseudomonadati</taxon>
        <taxon>Bacteroidota</taxon>
        <taxon>Bacteroidia</taxon>
        <taxon>Bacteroidales</taxon>
        <taxon>Tannerellaceae</taxon>
        <taxon>Parabacteroides</taxon>
    </lineage>
</organism>
<comment type="similarity">
    <text evidence="5">Belongs to the RimM family.</text>
</comment>
<evidence type="ECO:0000313" key="8">
    <source>
        <dbReference type="EMBL" id="MBC8600692.1"/>
    </source>
</evidence>
<gene>
    <name evidence="5 9" type="primary">rimM</name>
    <name evidence="9" type="ORF">DWU89_03095</name>
    <name evidence="8" type="ORF">H8784_03045</name>
</gene>
<dbReference type="AlphaFoldDB" id="A0A3D8HJ39"/>